<gene>
    <name evidence="1" type="ORF">SYN_03516</name>
</gene>
<accession>Q2LSJ7</accession>
<sequence length="69" mass="7832">MIPAGTGGMAGFSINNILEGGREVHEYEFDDEAQADFDIRFFAHCIRNRRLLFRKYSGDQSYDGRKAGL</sequence>
<evidence type="ECO:0000313" key="1">
    <source>
        <dbReference type="EMBL" id="ABC77061.1"/>
    </source>
</evidence>
<evidence type="ECO:0000313" key="2">
    <source>
        <dbReference type="Proteomes" id="UP000001933"/>
    </source>
</evidence>
<reference evidence="1 2" key="1">
    <citation type="journal article" date="2007" name="Proc. Natl. Acad. Sci. U.S.A.">
        <title>The genome of Syntrophus aciditrophicus: life at the thermodynamic limit of microbial growth.</title>
        <authorList>
            <person name="McInerney M.J."/>
            <person name="Rohlin L."/>
            <person name="Mouttaki H."/>
            <person name="Kim U."/>
            <person name="Krupp R.S."/>
            <person name="Rios-Hernandez L."/>
            <person name="Sieber J."/>
            <person name="Struchtemeyer C.G."/>
            <person name="Bhattacharyya A."/>
            <person name="Campbell J.W."/>
            <person name="Gunsalus R.P."/>
        </authorList>
    </citation>
    <scope>NUCLEOTIDE SEQUENCE [LARGE SCALE GENOMIC DNA]</scope>
    <source>
        <strain evidence="1 2">SB</strain>
    </source>
</reference>
<dbReference type="Proteomes" id="UP000001933">
    <property type="component" value="Chromosome"/>
</dbReference>
<proteinExistence type="predicted"/>
<organism evidence="1 2">
    <name type="scientific">Syntrophus aciditrophicus (strain SB)</name>
    <dbReference type="NCBI Taxonomy" id="56780"/>
    <lineage>
        <taxon>Bacteria</taxon>
        <taxon>Pseudomonadati</taxon>
        <taxon>Thermodesulfobacteriota</taxon>
        <taxon>Syntrophia</taxon>
        <taxon>Syntrophales</taxon>
        <taxon>Syntrophaceae</taxon>
        <taxon>Syntrophus</taxon>
    </lineage>
</organism>
<dbReference type="AlphaFoldDB" id="Q2LSJ7"/>
<keyword evidence="2" id="KW-1185">Reference proteome</keyword>
<protein>
    <submittedName>
        <fullName evidence="1">Hypothetical cytosolic protein</fullName>
    </submittedName>
</protein>
<dbReference type="HOGENOM" id="CLU_2774417_0_0_7"/>
<dbReference type="InParanoid" id="Q2LSJ7"/>
<dbReference type="EMBL" id="CP000252">
    <property type="protein sequence ID" value="ABC77061.1"/>
    <property type="molecule type" value="Genomic_DNA"/>
</dbReference>
<dbReference type="KEGG" id="sat:SYN_03516"/>
<name>Q2LSJ7_SYNAS</name>